<protein>
    <recommendedName>
        <fullName evidence="4">RRM domain-containing protein</fullName>
    </recommendedName>
</protein>
<proteinExistence type="predicted"/>
<evidence type="ECO:0000256" key="1">
    <source>
        <dbReference type="SAM" id="MobiDB-lite"/>
    </source>
</evidence>
<sequence>MTVIIGHTTPFGQPETEKQVELRRVRKIVYDVIREFCSARGRPLSASVHAPPKIRDRERAEHLRKTADKAQLDQTTQAAPMTSQCESQHVRKNSSLDVGNAPVNTLSSSSDSGTSAAQAGKDSSQDPDPEKTPTGSPVRRGVRSPEEFMQSFRQANAKGFNLGGPKPAARRVIFSDVPEWASISDILGLVHGGAVDRVFIQQQRCFAVQFCDEGSCQKYVDAYATGIRIEGQVIKVAKAPTSDKITPDFTAMIDAGASRVVRAGNVPLSMSLQDVHQLASGLEVEHILYNAQVDCPGSAYFFFCTISHAYKFLEKIQNEEPWEQCEAGYVTDPCHAASTFHGNTIPYQMANAEAV</sequence>
<comment type="caution">
    <text evidence="2">The sequence shown here is derived from an EMBL/GenBank/DDBJ whole genome shotgun (WGS) entry which is preliminary data.</text>
</comment>
<gene>
    <name evidence="2" type="ORF">PENSTE_c006G09599</name>
</gene>
<evidence type="ECO:0008006" key="4">
    <source>
        <dbReference type="Google" id="ProtNLM"/>
    </source>
</evidence>
<dbReference type="AlphaFoldDB" id="A0A1V6TH48"/>
<feature type="compositionally biased region" description="Polar residues" evidence="1">
    <location>
        <begin position="72"/>
        <end position="106"/>
    </location>
</feature>
<name>A0A1V6TH48_9EURO</name>
<evidence type="ECO:0000313" key="2">
    <source>
        <dbReference type="EMBL" id="OQE25496.1"/>
    </source>
</evidence>
<keyword evidence="3" id="KW-1185">Reference proteome</keyword>
<dbReference type="EMBL" id="MLKD01000006">
    <property type="protein sequence ID" value="OQE25496.1"/>
    <property type="molecule type" value="Genomic_DNA"/>
</dbReference>
<dbReference type="Proteomes" id="UP000191285">
    <property type="component" value="Unassembled WGS sequence"/>
</dbReference>
<feature type="region of interest" description="Disordered" evidence="1">
    <location>
        <begin position="63"/>
        <end position="143"/>
    </location>
</feature>
<accession>A0A1V6TH48</accession>
<evidence type="ECO:0000313" key="3">
    <source>
        <dbReference type="Proteomes" id="UP000191285"/>
    </source>
</evidence>
<reference evidence="3" key="1">
    <citation type="journal article" date="2017" name="Nat. Microbiol.">
        <title>Global analysis of biosynthetic gene clusters reveals vast potential of secondary metabolite production in Penicillium species.</title>
        <authorList>
            <person name="Nielsen J.C."/>
            <person name="Grijseels S."/>
            <person name="Prigent S."/>
            <person name="Ji B."/>
            <person name="Dainat J."/>
            <person name="Nielsen K.F."/>
            <person name="Frisvad J.C."/>
            <person name="Workman M."/>
            <person name="Nielsen J."/>
        </authorList>
    </citation>
    <scope>NUCLEOTIDE SEQUENCE [LARGE SCALE GENOMIC DNA]</scope>
    <source>
        <strain evidence="3">IBT 24891</strain>
    </source>
</reference>
<organism evidence="2 3">
    <name type="scientific">Penicillium steckii</name>
    <dbReference type="NCBI Taxonomy" id="303698"/>
    <lineage>
        <taxon>Eukaryota</taxon>
        <taxon>Fungi</taxon>
        <taxon>Dikarya</taxon>
        <taxon>Ascomycota</taxon>
        <taxon>Pezizomycotina</taxon>
        <taxon>Eurotiomycetes</taxon>
        <taxon>Eurotiomycetidae</taxon>
        <taxon>Eurotiales</taxon>
        <taxon>Aspergillaceae</taxon>
        <taxon>Penicillium</taxon>
    </lineage>
</organism>
<dbReference type="STRING" id="303698.A0A1V6TH48"/>
<dbReference type="OrthoDB" id="4338216at2759"/>